<dbReference type="AlphaFoldDB" id="Q2H3B3"/>
<evidence type="ECO:0000259" key="2">
    <source>
        <dbReference type="Pfam" id="PF01636"/>
    </source>
</evidence>
<dbReference type="PANTHER" id="PTHR21310:SF13">
    <property type="entry name" value="AMINOGLYCOSIDE PHOSPHOTRANSFERASE DOMAIN-CONTAINING PROTEIN"/>
    <property type="match status" value="1"/>
</dbReference>
<dbReference type="InParanoid" id="Q2H3B3"/>
<dbReference type="EMBL" id="CH408032">
    <property type="protein sequence ID" value="EAQ87114.1"/>
    <property type="molecule type" value="Genomic_DNA"/>
</dbReference>
<dbReference type="VEuPathDB" id="FungiDB:CHGG_03733"/>
<proteinExistence type="predicted"/>
<dbReference type="InterPro" id="IPR011009">
    <property type="entry name" value="Kinase-like_dom_sf"/>
</dbReference>
<gene>
    <name evidence="3" type="ORF">CHGG_03733</name>
</gene>
<dbReference type="Pfam" id="PF01636">
    <property type="entry name" value="APH"/>
    <property type="match status" value="1"/>
</dbReference>
<dbReference type="PANTHER" id="PTHR21310">
    <property type="entry name" value="AMINOGLYCOSIDE PHOSPHOTRANSFERASE-RELATED-RELATED"/>
    <property type="match status" value="1"/>
</dbReference>
<evidence type="ECO:0000256" key="1">
    <source>
        <dbReference type="SAM" id="MobiDB-lite"/>
    </source>
</evidence>
<sequence>MRDAGREGLAWEDNGLGPEPRWTRDPHIRAVERVCCRHMGIPPRKPSEEGEANGPVTFHADGAFNKLYRVYSPRGHFMMRVSLPVDPHTKTRGEAATLQLVGRKTDIPVPELVAFDDSRSNEIGYEWLIMSRMSGIPAYYRWRKMSMAQKEALTTRAAAFQAQLFRCGNFGDGFRGIGTLGTSPNSDHGMPEPGPIVSSFFFSGQRYHYPIPRGPFSCSHDWIRAQLNVIIKEHTTALAEAKTELDKDYAESALRVARKLLRMVHKVFPAIVHPPERTVLWHDDLSLRNILVDASGSVTAVIGWCVHLLLLGIAPSGSLVDRKKANIMARECASAMPRWVASQVPEFLRGAVREVKPDRNCYTDVDNGGSEVSGGDDPDDGLDNEGKTELYWIHLMEYEQTQLRKVYTARMRQLRPEWDMEVEEGALKVDFLNAVSRCGSGFYLRRIEQWVDAIERKEYLPLMEVLRVGIKKEKASNAGTKPTASGTVTLISRLS</sequence>
<dbReference type="InterPro" id="IPR051678">
    <property type="entry name" value="AGP_Transferase"/>
</dbReference>
<protein>
    <recommendedName>
        <fullName evidence="2">Aminoglycoside phosphotransferase domain-containing protein</fullName>
    </recommendedName>
</protein>
<feature type="domain" description="Aminoglycoside phosphotransferase" evidence="2">
    <location>
        <begin position="57"/>
        <end position="304"/>
    </location>
</feature>
<dbReference type="RefSeq" id="XP_001222947.1">
    <property type="nucleotide sequence ID" value="XM_001222946.1"/>
</dbReference>
<name>Q2H3B3_CHAGB</name>
<feature type="region of interest" description="Disordered" evidence="1">
    <location>
        <begin position="360"/>
        <end position="383"/>
    </location>
</feature>
<evidence type="ECO:0000313" key="3">
    <source>
        <dbReference type="EMBL" id="EAQ87114.1"/>
    </source>
</evidence>
<accession>Q2H3B3</accession>
<dbReference type="OrthoDB" id="10003767at2759"/>
<dbReference type="HOGENOM" id="CLU_030124_0_0_1"/>
<evidence type="ECO:0000313" key="4">
    <source>
        <dbReference type="Proteomes" id="UP000001056"/>
    </source>
</evidence>
<dbReference type="GeneID" id="4392186"/>
<dbReference type="InterPro" id="IPR002575">
    <property type="entry name" value="Aminoglycoside_PTrfase"/>
</dbReference>
<dbReference type="OMA" id="WECVSTM"/>
<feature type="compositionally biased region" description="Acidic residues" evidence="1">
    <location>
        <begin position="374"/>
        <end position="383"/>
    </location>
</feature>
<dbReference type="eggNOG" id="ENOG502RXBQ">
    <property type="taxonomic scope" value="Eukaryota"/>
</dbReference>
<keyword evidence="4" id="KW-1185">Reference proteome</keyword>
<dbReference type="SUPFAM" id="SSF56112">
    <property type="entry name" value="Protein kinase-like (PK-like)"/>
    <property type="match status" value="1"/>
</dbReference>
<feature type="region of interest" description="Disordered" evidence="1">
    <location>
        <begin position="1"/>
        <end position="23"/>
    </location>
</feature>
<organism evidence="3 4">
    <name type="scientific">Chaetomium globosum (strain ATCC 6205 / CBS 148.51 / DSM 1962 / NBRC 6347 / NRRL 1970)</name>
    <name type="common">Soil fungus</name>
    <dbReference type="NCBI Taxonomy" id="306901"/>
    <lineage>
        <taxon>Eukaryota</taxon>
        <taxon>Fungi</taxon>
        <taxon>Dikarya</taxon>
        <taxon>Ascomycota</taxon>
        <taxon>Pezizomycotina</taxon>
        <taxon>Sordariomycetes</taxon>
        <taxon>Sordariomycetidae</taxon>
        <taxon>Sordariales</taxon>
        <taxon>Chaetomiaceae</taxon>
        <taxon>Chaetomium</taxon>
    </lineage>
</organism>
<dbReference type="Proteomes" id="UP000001056">
    <property type="component" value="Unassembled WGS sequence"/>
</dbReference>
<reference evidence="4" key="1">
    <citation type="journal article" date="2015" name="Genome Announc.">
        <title>Draft genome sequence of the cellulolytic fungus Chaetomium globosum.</title>
        <authorList>
            <person name="Cuomo C.A."/>
            <person name="Untereiner W.A."/>
            <person name="Ma L.-J."/>
            <person name="Grabherr M."/>
            <person name="Birren B.W."/>
        </authorList>
    </citation>
    <scope>NUCLEOTIDE SEQUENCE [LARGE SCALE GENOMIC DNA]</scope>
    <source>
        <strain evidence="4">ATCC 6205 / CBS 148.51 / DSM 1962 / NBRC 6347 / NRRL 1970</strain>
    </source>
</reference>